<gene>
    <name evidence="1" type="ORF">ACFFQA_26800</name>
</gene>
<dbReference type="RefSeq" id="WP_377857943.1">
    <property type="nucleotide sequence ID" value="NZ_JBHLZU010000021.1"/>
</dbReference>
<reference evidence="1 2" key="1">
    <citation type="submission" date="2024-09" db="EMBL/GenBank/DDBJ databases">
        <authorList>
            <person name="Sun Q."/>
            <person name="Mori K."/>
        </authorList>
    </citation>
    <scope>NUCLEOTIDE SEQUENCE [LARGE SCALE GENOMIC DNA]</scope>
    <source>
        <strain evidence="1 2">TBRC 7907</strain>
    </source>
</reference>
<comment type="caution">
    <text evidence="1">The sequence shown here is derived from an EMBL/GenBank/DDBJ whole genome shotgun (WGS) entry which is preliminary data.</text>
</comment>
<evidence type="ECO:0008006" key="3">
    <source>
        <dbReference type="Google" id="ProtNLM"/>
    </source>
</evidence>
<dbReference type="Proteomes" id="UP001589693">
    <property type="component" value="Unassembled WGS sequence"/>
</dbReference>
<evidence type="ECO:0000313" key="1">
    <source>
        <dbReference type="EMBL" id="MFB9907558.1"/>
    </source>
</evidence>
<accession>A0ABV6A571</accession>
<protein>
    <recommendedName>
        <fullName evidence="3">PASTA domain-containing protein</fullName>
    </recommendedName>
</protein>
<evidence type="ECO:0000313" key="2">
    <source>
        <dbReference type="Proteomes" id="UP001589693"/>
    </source>
</evidence>
<sequence length="77" mass="8456">MSTVSRDLDYDGSWPVPGFVGLTLRQALALASETEIDLRGASGDPEARVVRQAPQGMHPHRPTVVTIWVERPRPHLG</sequence>
<proteinExistence type="predicted"/>
<dbReference type="EMBL" id="JBHLZU010000021">
    <property type="protein sequence ID" value="MFB9907558.1"/>
    <property type="molecule type" value="Genomic_DNA"/>
</dbReference>
<name>A0ABV6A571_9PSEU</name>
<keyword evidence="2" id="KW-1185">Reference proteome</keyword>
<organism evidence="1 2">
    <name type="scientific">Allokutzneria oryzae</name>
    <dbReference type="NCBI Taxonomy" id="1378989"/>
    <lineage>
        <taxon>Bacteria</taxon>
        <taxon>Bacillati</taxon>
        <taxon>Actinomycetota</taxon>
        <taxon>Actinomycetes</taxon>
        <taxon>Pseudonocardiales</taxon>
        <taxon>Pseudonocardiaceae</taxon>
        <taxon>Allokutzneria</taxon>
    </lineage>
</organism>